<feature type="region of interest" description="Disordered" evidence="1">
    <location>
        <begin position="41"/>
        <end position="99"/>
    </location>
</feature>
<gene>
    <name evidence="2" type="ORF">SCE1572_11250</name>
</gene>
<reference evidence="2 3" key="1">
    <citation type="journal article" date="2013" name="Sci. Rep.">
        <title>Extraordinary expansion of a Sorangium cellulosum genome from an alkaline milieu.</title>
        <authorList>
            <person name="Han K."/>
            <person name="Li Z.F."/>
            <person name="Peng R."/>
            <person name="Zhu L.P."/>
            <person name="Zhou T."/>
            <person name="Wang L.G."/>
            <person name="Li S.G."/>
            <person name="Zhang X.B."/>
            <person name="Hu W."/>
            <person name="Wu Z.H."/>
            <person name="Qin N."/>
            <person name="Li Y.Z."/>
        </authorList>
    </citation>
    <scope>NUCLEOTIDE SEQUENCE [LARGE SCALE GENOMIC DNA]</scope>
    <source>
        <strain evidence="2 3">So0157-2</strain>
    </source>
</reference>
<dbReference type="EMBL" id="CP003969">
    <property type="protein sequence ID" value="AGP35035.1"/>
    <property type="molecule type" value="Genomic_DNA"/>
</dbReference>
<dbReference type="AlphaFoldDB" id="S4XT25"/>
<feature type="compositionally biased region" description="Basic and acidic residues" evidence="1">
    <location>
        <begin position="90"/>
        <end position="99"/>
    </location>
</feature>
<dbReference type="Proteomes" id="UP000014803">
    <property type="component" value="Chromosome"/>
</dbReference>
<evidence type="ECO:0000256" key="1">
    <source>
        <dbReference type="SAM" id="MobiDB-lite"/>
    </source>
</evidence>
<evidence type="ECO:0000313" key="2">
    <source>
        <dbReference type="EMBL" id="AGP35035.1"/>
    </source>
</evidence>
<name>S4XT25_SORCE</name>
<dbReference type="eggNOG" id="COG2133">
    <property type="taxonomic scope" value="Bacteria"/>
</dbReference>
<accession>S4XT25</accession>
<dbReference type="PROSITE" id="PS51257">
    <property type="entry name" value="PROKAR_LIPOPROTEIN"/>
    <property type="match status" value="1"/>
</dbReference>
<proteinExistence type="predicted"/>
<protein>
    <recommendedName>
        <fullName evidence="4">Cytochrome c domain-containing protein</fullName>
    </recommendedName>
</protein>
<dbReference type="KEGG" id="scu:SCE1572_11250"/>
<dbReference type="STRING" id="1254432.SCE1572_11250"/>
<sequence>MDRSLGQADTSASTFIMSGHLWQAVLASLLLASCGGCGAQETPRADRLPASAPPAPAPPAPVGPHAGAAARGAGADERPAERAPAAPREPPCKDGDTDPHDLRCTGLYSDFGARSLAAGVREFKPAFELWSDGAEKTRWIYLPPGSTIDVSRMNDWIFPVGAKLWKEFRTPAPAGGRRLETRLLWKTAEDRWTRATYVWSEDGESALQVKAGVPHVPGADGYAIPAQVDCIRCHAGKTDNPLGFEAVQLAARGAGGLTYPELVQRGLLSTSAGGPLPSAGALEVPGTETERRALGLLHANCGVSCHHPLGVATHFELRLDIDAAGRVGDVRGTRAYQTAINQPAKLRPPGAPPGARYYRLRPRDPDRSTLLRAMARRDAPGAPPEQMPPLATRRVDEGAVAAVRAWIEAMTPAAGYPPAAP</sequence>
<dbReference type="PATRIC" id="fig|1254432.3.peg.2515"/>
<feature type="compositionally biased region" description="Pro residues" evidence="1">
    <location>
        <begin position="51"/>
        <end position="62"/>
    </location>
</feature>
<organism evidence="2 3">
    <name type="scientific">Sorangium cellulosum So0157-2</name>
    <dbReference type="NCBI Taxonomy" id="1254432"/>
    <lineage>
        <taxon>Bacteria</taxon>
        <taxon>Pseudomonadati</taxon>
        <taxon>Myxococcota</taxon>
        <taxon>Polyangia</taxon>
        <taxon>Polyangiales</taxon>
        <taxon>Polyangiaceae</taxon>
        <taxon>Sorangium</taxon>
    </lineage>
</organism>
<dbReference type="HOGENOM" id="CLU_035802_0_0_7"/>
<evidence type="ECO:0000313" key="3">
    <source>
        <dbReference type="Proteomes" id="UP000014803"/>
    </source>
</evidence>
<evidence type="ECO:0008006" key="4">
    <source>
        <dbReference type="Google" id="ProtNLM"/>
    </source>
</evidence>
<feature type="compositionally biased region" description="Low complexity" evidence="1">
    <location>
        <begin position="63"/>
        <end position="73"/>
    </location>
</feature>